<evidence type="ECO:0000313" key="5">
    <source>
        <dbReference type="Proteomes" id="UP001597041"/>
    </source>
</evidence>
<reference evidence="5" key="1">
    <citation type="journal article" date="2019" name="Int. J. Syst. Evol. Microbiol.">
        <title>The Global Catalogue of Microorganisms (GCM) 10K type strain sequencing project: providing services to taxonomists for standard genome sequencing and annotation.</title>
        <authorList>
            <consortium name="The Broad Institute Genomics Platform"/>
            <consortium name="The Broad Institute Genome Sequencing Center for Infectious Disease"/>
            <person name="Wu L."/>
            <person name="Ma J."/>
        </authorList>
    </citation>
    <scope>NUCLEOTIDE SEQUENCE [LARGE SCALE GENOMIC DNA]</scope>
    <source>
        <strain evidence="5">CCUG 56608</strain>
    </source>
</reference>
<dbReference type="InterPro" id="IPR042274">
    <property type="entry name" value="YycH/YycI_2"/>
</dbReference>
<dbReference type="InterPro" id="IPR009996">
    <property type="entry name" value="YycH"/>
</dbReference>
<evidence type="ECO:0000256" key="1">
    <source>
        <dbReference type="SAM" id="MobiDB-lite"/>
    </source>
</evidence>
<gene>
    <name evidence="4" type="ORF">ACFQ19_11415</name>
</gene>
<keyword evidence="5" id="KW-1185">Reference proteome</keyword>
<dbReference type="Pfam" id="PF07435">
    <property type="entry name" value="YycH"/>
    <property type="match status" value="1"/>
</dbReference>
<feature type="domain" description="Regulatory protein YycH" evidence="3">
    <location>
        <begin position="4"/>
        <end position="423"/>
    </location>
</feature>
<sequence>MKLETAKSLLLIILISTSLVLTFGMWNYRPEYEPLSDVDSVDKEDLGGDIMQASDVMQPTDVVFKMNGQYFGYTDPVDSTQFFEEMQQWELTNIRSSDIEEDRESGAEVEIIFPTDVPLSVFDNILNTNSSLTDITNFYTDRFYIDLEEDEESLHVQFVSSEGDQIVEADIPSMSNFDRLLTIFGELDEEEYEEQHLMTETDKDIYIPTGQKTLTSYSYTFDTIPAGDIRNIMFSNPNLVNVSESESGSIMYRTDNRQINIAGHGMRFIDVAERNNEPTDKSVLQQSLEDINDHAGFTDDYRLENFTDDSVSYRLFHFQYPVINNSNPDLSLIYQQWQNDQLSEYNRSLISLETVANTSSTKLRDSGEVMESIWQNDNVEDIQDIQIAYHLTIESDDNGEDYVLLEPDWYQRINNNWSPVPEQNTDAQQNTEGGN</sequence>
<dbReference type="Proteomes" id="UP001597041">
    <property type="component" value="Unassembled WGS sequence"/>
</dbReference>
<comment type="caution">
    <text evidence="4">The sequence shown here is derived from an EMBL/GenBank/DDBJ whole genome shotgun (WGS) entry which is preliminary data.</text>
</comment>
<dbReference type="Gene3D" id="3.10.450.310">
    <property type="match status" value="1"/>
</dbReference>
<evidence type="ECO:0000259" key="3">
    <source>
        <dbReference type="Pfam" id="PF07435"/>
    </source>
</evidence>
<proteinExistence type="predicted"/>
<evidence type="ECO:0000256" key="2">
    <source>
        <dbReference type="SAM" id="Phobius"/>
    </source>
</evidence>
<dbReference type="CDD" id="cd15787">
    <property type="entry name" value="YycH_N"/>
    <property type="match status" value="1"/>
</dbReference>
<keyword evidence="2" id="KW-0812">Transmembrane</keyword>
<keyword evidence="2" id="KW-1133">Transmembrane helix</keyword>
<organism evidence="4 5">
    <name type="scientific">Oceanobacillus locisalsi</name>
    <dbReference type="NCBI Taxonomy" id="546107"/>
    <lineage>
        <taxon>Bacteria</taxon>
        <taxon>Bacillati</taxon>
        <taxon>Bacillota</taxon>
        <taxon>Bacilli</taxon>
        <taxon>Bacillales</taxon>
        <taxon>Bacillaceae</taxon>
        <taxon>Oceanobacillus</taxon>
    </lineage>
</organism>
<evidence type="ECO:0000313" key="4">
    <source>
        <dbReference type="EMBL" id="MFD1066633.1"/>
    </source>
</evidence>
<protein>
    <submittedName>
        <fullName evidence="4">YycH family regulatory protein</fullName>
    </submittedName>
</protein>
<dbReference type="RefSeq" id="WP_379592212.1">
    <property type="nucleotide sequence ID" value="NZ_JBHTKK010000013.1"/>
</dbReference>
<feature type="transmembrane region" description="Helical" evidence="2">
    <location>
        <begin position="9"/>
        <end position="28"/>
    </location>
</feature>
<accession>A0ABW3NG84</accession>
<name>A0ABW3NG84_9BACI</name>
<dbReference type="EMBL" id="JBHTKK010000013">
    <property type="protein sequence ID" value="MFD1066633.1"/>
    <property type="molecule type" value="Genomic_DNA"/>
</dbReference>
<dbReference type="Gene3D" id="3.30.310.160">
    <property type="entry name" value="YycH protein, domain 2"/>
    <property type="match status" value="1"/>
</dbReference>
<feature type="region of interest" description="Disordered" evidence="1">
    <location>
        <begin position="415"/>
        <end position="435"/>
    </location>
</feature>
<keyword evidence="2" id="KW-0472">Membrane</keyword>